<keyword evidence="1" id="KW-0812">Transmembrane</keyword>
<dbReference type="Proteomes" id="UP000309340">
    <property type="component" value="Unassembled WGS sequence"/>
</dbReference>
<dbReference type="OrthoDB" id="5342924at2759"/>
<evidence type="ECO:0000256" key="1">
    <source>
        <dbReference type="SAM" id="Phobius"/>
    </source>
</evidence>
<keyword evidence="1" id="KW-1133">Transmembrane helix</keyword>
<reference evidence="2 3" key="1">
    <citation type="submission" date="2017-03" db="EMBL/GenBank/DDBJ databases">
        <title>Genomes of endolithic fungi from Antarctica.</title>
        <authorList>
            <person name="Coleine C."/>
            <person name="Masonjones S."/>
            <person name="Stajich J.E."/>
        </authorList>
    </citation>
    <scope>NUCLEOTIDE SEQUENCE [LARGE SCALE GENOMIC DNA]</scope>
    <source>
        <strain evidence="2 3">CCFEE 5184</strain>
    </source>
</reference>
<protein>
    <submittedName>
        <fullName evidence="2">Uncharacterized protein</fullName>
    </submittedName>
</protein>
<evidence type="ECO:0000313" key="3">
    <source>
        <dbReference type="Proteomes" id="UP000309340"/>
    </source>
</evidence>
<dbReference type="EMBL" id="NAJQ01000165">
    <property type="protein sequence ID" value="TKA76390.1"/>
    <property type="molecule type" value="Genomic_DNA"/>
</dbReference>
<proteinExistence type="predicted"/>
<keyword evidence="1" id="KW-0472">Membrane</keyword>
<comment type="caution">
    <text evidence="2">The sequence shown here is derived from an EMBL/GenBank/DDBJ whole genome shotgun (WGS) entry which is preliminary data.</text>
</comment>
<dbReference type="AlphaFoldDB" id="A0A4U0XHA0"/>
<sequence length="441" mass="47460">MQELLIVGSTTAVVMHVLRHELISGVGVPFGLLGGGFQFSGLSYFWAPEFWGAMLHAPLTFRKKATLAGTLLVAGLVAVSAGPSCAILLVPREQTWNAGHGTFYLPGSNEMLWSTDFASSMAPFDDCCFWPNASSYATCPSGGYADLWSAFGEAGLARNKPPELDWTAARLSGSETKVAMSNALTDWTRLTNFAQIELATRGVSCQTSAVGIHGPTSVILARLMNDWFNAVLQIQYSPSWPSKSEYKYWDTRQIKAASKAPVSNVQFPSPTGRIRTTWTDPGEPNVNTLEDILTNAGIAKGLDTDAAYTDTEQWNYVNVTSGLNRTTSVERVLALLVADGLSRYGTSLVYGLDNSGSTESTWPNRGGWNQTTTYAKNLVDGRGRILFPPSGDYVTQEAEIQITGLAGNNFSYDRITRAPGFAISVPVGVSEAGGVLPVSHV</sequence>
<feature type="transmembrane region" description="Helical" evidence="1">
    <location>
        <begin position="67"/>
        <end position="90"/>
    </location>
</feature>
<name>A0A4U0XHA0_9PEZI</name>
<gene>
    <name evidence="2" type="ORF">B0A55_05259</name>
</gene>
<organism evidence="2 3">
    <name type="scientific">Friedmanniomyces simplex</name>
    <dbReference type="NCBI Taxonomy" id="329884"/>
    <lineage>
        <taxon>Eukaryota</taxon>
        <taxon>Fungi</taxon>
        <taxon>Dikarya</taxon>
        <taxon>Ascomycota</taxon>
        <taxon>Pezizomycotina</taxon>
        <taxon>Dothideomycetes</taxon>
        <taxon>Dothideomycetidae</taxon>
        <taxon>Mycosphaerellales</taxon>
        <taxon>Teratosphaeriaceae</taxon>
        <taxon>Friedmanniomyces</taxon>
    </lineage>
</organism>
<accession>A0A4U0XHA0</accession>
<dbReference type="STRING" id="329884.A0A4U0XHA0"/>
<feature type="transmembrane region" description="Helical" evidence="1">
    <location>
        <begin position="29"/>
        <end position="47"/>
    </location>
</feature>
<evidence type="ECO:0000313" key="2">
    <source>
        <dbReference type="EMBL" id="TKA76390.1"/>
    </source>
</evidence>
<keyword evidence="3" id="KW-1185">Reference proteome</keyword>